<evidence type="ECO:0000259" key="7">
    <source>
        <dbReference type="Pfam" id="PF01266"/>
    </source>
</evidence>
<sequence length="335" mass="37492">MAAQKVLCDAIVIGAGIQGCFTAYHLAKHRKKVILLEQFFLPHSRGSSHGQSRIIRRAYLEDFYTQMMDECYQIWAQLEHEAETQLHRQTGLLMLGMKENSELKTIQATLSRHRVEHQYFSAEELKQRFPNVQLARGEVGLLEKSGGVLYADRALRALQDAIRRLGGQVHDGEKVMEIKPGLPVIVKSTSRSYQAKSLIITVGPWTNRLLRPLGIELPLQTPQLRCRHPLLLLLLLLLLFPPTIFVLVFLHEVKHGGVLLGQGAAPPGDHRCLVQGPCAPPCCCEQKQETEKGLFEQSLFLGLPSRQGQLMSTAPLSQEQAQYVPGALLYTIPSL</sequence>
<comment type="similarity">
    <text evidence="2">Belongs to the MSOX/MTOX family.</text>
</comment>
<dbReference type="GO" id="GO:0016491">
    <property type="term" value="F:oxidoreductase activity"/>
    <property type="evidence" value="ECO:0007669"/>
    <property type="project" value="UniProtKB-KW"/>
</dbReference>
<dbReference type="PROSITE" id="PS51257">
    <property type="entry name" value="PROKAR_LIPOPROTEIN"/>
    <property type="match status" value="1"/>
</dbReference>
<keyword evidence="6" id="KW-0812">Transmembrane</keyword>
<keyword evidence="6" id="KW-0472">Membrane</keyword>
<keyword evidence="4" id="KW-0274">FAD</keyword>
<dbReference type="Ensembl" id="ENSCAFT00845017125.1">
    <property type="protein sequence ID" value="ENSCAFP00845013338.1"/>
    <property type="gene ID" value="ENSCAFG00845009717.1"/>
</dbReference>
<keyword evidence="5" id="KW-0560">Oxidoreductase</keyword>
<dbReference type="Pfam" id="PF01266">
    <property type="entry name" value="DAO"/>
    <property type="match status" value="1"/>
</dbReference>
<gene>
    <name evidence="8" type="primary">PIPOX</name>
</gene>
<accession>A0A8I3NDX9</accession>
<evidence type="ECO:0000256" key="4">
    <source>
        <dbReference type="ARBA" id="ARBA00022827"/>
    </source>
</evidence>
<evidence type="ECO:0000256" key="5">
    <source>
        <dbReference type="ARBA" id="ARBA00023002"/>
    </source>
</evidence>
<dbReference type="GO" id="GO:0050660">
    <property type="term" value="F:flavin adenine dinucleotide binding"/>
    <property type="evidence" value="ECO:0007669"/>
    <property type="project" value="InterPro"/>
</dbReference>
<reference evidence="8" key="3">
    <citation type="submission" date="2025-09" db="UniProtKB">
        <authorList>
            <consortium name="Ensembl"/>
        </authorList>
    </citation>
    <scope>IDENTIFICATION</scope>
    <source>
        <strain evidence="8">Boxer</strain>
    </source>
</reference>
<dbReference type="GeneTree" id="ENSGT00390000011000"/>
<keyword evidence="6" id="KW-1133">Transmembrane helix</keyword>
<evidence type="ECO:0000256" key="6">
    <source>
        <dbReference type="SAM" id="Phobius"/>
    </source>
</evidence>
<keyword evidence="9" id="KW-1185">Reference proteome</keyword>
<dbReference type="OrthoDB" id="424974at2759"/>
<dbReference type="PANTHER" id="PTHR10961:SF46">
    <property type="entry name" value="PEROXISOMAL SARCOSINE OXIDASE"/>
    <property type="match status" value="1"/>
</dbReference>
<proteinExistence type="inferred from homology"/>
<evidence type="ECO:0000256" key="1">
    <source>
        <dbReference type="ARBA" id="ARBA00001974"/>
    </source>
</evidence>
<dbReference type="SUPFAM" id="SSF51905">
    <property type="entry name" value="FAD/NAD(P)-binding domain"/>
    <property type="match status" value="1"/>
</dbReference>
<name>A0A8I3NDX9_CANLF</name>
<evidence type="ECO:0000256" key="2">
    <source>
        <dbReference type="ARBA" id="ARBA00010989"/>
    </source>
</evidence>
<protein>
    <submittedName>
        <fullName evidence="8">Pipecolic acid and sarcosine oxidase</fullName>
    </submittedName>
</protein>
<evidence type="ECO:0000313" key="8">
    <source>
        <dbReference type="Ensembl" id="ENSCAFP00845013338.1"/>
    </source>
</evidence>
<evidence type="ECO:0000313" key="9">
    <source>
        <dbReference type="Proteomes" id="UP000805418"/>
    </source>
</evidence>
<dbReference type="Gene3D" id="3.50.50.60">
    <property type="entry name" value="FAD/NAD(P)-binding domain"/>
    <property type="match status" value="2"/>
</dbReference>
<dbReference type="InterPro" id="IPR006076">
    <property type="entry name" value="FAD-dep_OxRdtase"/>
</dbReference>
<reference evidence="8" key="1">
    <citation type="submission" date="2020-03" db="EMBL/GenBank/DDBJ databases">
        <title>Long-read based genome assembly of a Labrador retriever dog.</title>
        <authorList>
            <person name="Eory L."/>
            <person name="Zhang W."/>
            <person name="Schoenebeck J."/>
        </authorList>
    </citation>
    <scope>NUCLEOTIDE SEQUENCE [LARGE SCALE GENOMIC DNA]</scope>
    <source>
        <strain evidence="8">Labrador retriever</strain>
    </source>
</reference>
<comment type="cofactor">
    <cofactor evidence="1">
        <name>FAD</name>
        <dbReference type="ChEBI" id="CHEBI:57692"/>
    </cofactor>
</comment>
<keyword evidence="3" id="KW-0285">Flavoprotein</keyword>
<organism evidence="8 9">
    <name type="scientific">Canis lupus familiaris</name>
    <name type="common">Dog</name>
    <name type="synonym">Canis familiaris</name>
    <dbReference type="NCBI Taxonomy" id="9615"/>
    <lineage>
        <taxon>Eukaryota</taxon>
        <taxon>Metazoa</taxon>
        <taxon>Chordata</taxon>
        <taxon>Craniata</taxon>
        <taxon>Vertebrata</taxon>
        <taxon>Euteleostomi</taxon>
        <taxon>Mammalia</taxon>
        <taxon>Eutheria</taxon>
        <taxon>Laurasiatheria</taxon>
        <taxon>Carnivora</taxon>
        <taxon>Caniformia</taxon>
        <taxon>Canidae</taxon>
        <taxon>Canis</taxon>
    </lineage>
</organism>
<feature type="transmembrane region" description="Helical" evidence="6">
    <location>
        <begin position="230"/>
        <end position="250"/>
    </location>
</feature>
<dbReference type="InterPro" id="IPR036188">
    <property type="entry name" value="FAD/NAD-bd_sf"/>
</dbReference>
<dbReference type="Proteomes" id="UP000805418">
    <property type="component" value="Chromosome 9"/>
</dbReference>
<reference evidence="8" key="2">
    <citation type="submission" date="2025-08" db="UniProtKB">
        <authorList>
            <consortium name="Ensembl"/>
        </authorList>
    </citation>
    <scope>IDENTIFICATION</scope>
    <source>
        <strain evidence="8">Boxer</strain>
    </source>
</reference>
<dbReference type="AlphaFoldDB" id="A0A8I3NDX9"/>
<evidence type="ECO:0000256" key="3">
    <source>
        <dbReference type="ARBA" id="ARBA00022630"/>
    </source>
</evidence>
<feature type="domain" description="FAD dependent oxidoreductase" evidence="7">
    <location>
        <begin position="9"/>
        <end position="261"/>
    </location>
</feature>
<dbReference type="PANTHER" id="PTHR10961">
    <property type="entry name" value="PEROXISOMAL SARCOSINE OXIDASE"/>
    <property type="match status" value="1"/>
</dbReference>
<dbReference type="InterPro" id="IPR045170">
    <property type="entry name" value="MTOX"/>
</dbReference>